<dbReference type="PANTHER" id="PTHR43297">
    <property type="entry name" value="OLIGOPEPTIDE TRANSPORT ATP-BINDING PROTEIN APPD"/>
    <property type="match status" value="1"/>
</dbReference>
<dbReference type="InterPro" id="IPR003439">
    <property type="entry name" value="ABC_transporter-like_ATP-bd"/>
</dbReference>
<dbReference type="InterPro" id="IPR003593">
    <property type="entry name" value="AAA+_ATPase"/>
</dbReference>
<evidence type="ECO:0000256" key="6">
    <source>
        <dbReference type="ARBA" id="ARBA00022840"/>
    </source>
</evidence>
<keyword evidence="5" id="KW-0547">Nucleotide-binding</keyword>
<comment type="similarity">
    <text evidence="2">Belongs to the ABC transporter superfamily.</text>
</comment>
<dbReference type="PROSITE" id="PS50893">
    <property type="entry name" value="ABC_TRANSPORTER_2"/>
    <property type="match status" value="1"/>
</dbReference>
<sequence length="345" mass="37421">MSETIRVIGDTLPGADMNAPLLEVDDLRIDFKVRGKRVPAVRGASFTLEQGRTLAVVGESGSGKSVTSQAIMGILDTPPGHVTGGAVRLHGVDLLGLDEETRRTIRGNHIAIVFQDALSALNPLWSVGFQIGELFRVHRGTSRKAAKLKAIELLDLVGIPDAANRIGHYPHQFSGGMRQRVMIAMALALDPEVLIADEPTTALDVTVQAQIMRLLKKIQAERNMGLILITHDLGVVADVADDVAVMYAGEVVERAGIRDTFKRPAHPYTKALLRAIPRVDAIGQELEVIRGLPPNPASLPGGCPFHPRCFAAEDRCATEVPPWVEPAENHGSRCHFAEEVYTDER</sequence>
<evidence type="ECO:0000313" key="9">
    <source>
        <dbReference type="EMBL" id="SDD36617.1"/>
    </source>
</evidence>
<dbReference type="Pfam" id="PF08352">
    <property type="entry name" value="oligo_HPY"/>
    <property type="match status" value="1"/>
</dbReference>
<evidence type="ECO:0000313" key="10">
    <source>
        <dbReference type="Proteomes" id="UP000198949"/>
    </source>
</evidence>
<dbReference type="GO" id="GO:0005524">
    <property type="term" value="F:ATP binding"/>
    <property type="evidence" value="ECO:0007669"/>
    <property type="project" value="UniProtKB-KW"/>
</dbReference>
<evidence type="ECO:0000256" key="3">
    <source>
        <dbReference type="ARBA" id="ARBA00022448"/>
    </source>
</evidence>
<protein>
    <submittedName>
        <fullName evidence="9">Peptide/nickel transport system ATP-binding protein/oligopeptide transport system ATP-binding protein</fullName>
    </submittedName>
</protein>
<dbReference type="STRING" id="58114.SAMN05216270_103332"/>
<keyword evidence="7" id="KW-0472">Membrane</keyword>
<accession>A0A1G6U7N2</accession>
<evidence type="ECO:0000259" key="8">
    <source>
        <dbReference type="PROSITE" id="PS50893"/>
    </source>
</evidence>
<dbReference type="Gene3D" id="3.40.50.300">
    <property type="entry name" value="P-loop containing nucleotide triphosphate hydrolases"/>
    <property type="match status" value="1"/>
</dbReference>
<name>A0A1G6U7N2_9ACTN</name>
<dbReference type="PANTHER" id="PTHR43297:SF2">
    <property type="entry name" value="DIPEPTIDE TRANSPORT ATP-BINDING PROTEIN DPPD"/>
    <property type="match status" value="1"/>
</dbReference>
<dbReference type="SUPFAM" id="SSF52540">
    <property type="entry name" value="P-loop containing nucleoside triphosphate hydrolases"/>
    <property type="match status" value="1"/>
</dbReference>
<dbReference type="Pfam" id="PF00005">
    <property type="entry name" value="ABC_tran"/>
    <property type="match status" value="1"/>
</dbReference>
<evidence type="ECO:0000256" key="4">
    <source>
        <dbReference type="ARBA" id="ARBA00022475"/>
    </source>
</evidence>
<evidence type="ECO:0000256" key="2">
    <source>
        <dbReference type="ARBA" id="ARBA00005417"/>
    </source>
</evidence>
<dbReference type="InterPro" id="IPR027417">
    <property type="entry name" value="P-loop_NTPase"/>
</dbReference>
<dbReference type="PROSITE" id="PS00211">
    <property type="entry name" value="ABC_TRANSPORTER_1"/>
    <property type="match status" value="1"/>
</dbReference>
<dbReference type="Proteomes" id="UP000198949">
    <property type="component" value="Unassembled WGS sequence"/>
</dbReference>
<gene>
    <name evidence="9" type="ORF">SAMN05216270_103332</name>
</gene>
<keyword evidence="10" id="KW-1185">Reference proteome</keyword>
<dbReference type="GO" id="GO:0005886">
    <property type="term" value="C:plasma membrane"/>
    <property type="evidence" value="ECO:0007669"/>
    <property type="project" value="UniProtKB-SubCell"/>
</dbReference>
<dbReference type="CDD" id="cd03257">
    <property type="entry name" value="ABC_NikE_OppD_transporters"/>
    <property type="match status" value="1"/>
</dbReference>
<evidence type="ECO:0000256" key="7">
    <source>
        <dbReference type="ARBA" id="ARBA00023136"/>
    </source>
</evidence>
<evidence type="ECO:0000256" key="5">
    <source>
        <dbReference type="ARBA" id="ARBA00022741"/>
    </source>
</evidence>
<dbReference type="EMBL" id="FNAD01000003">
    <property type="protein sequence ID" value="SDD36617.1"/>
    <property type="molecule type" value="Genomic_DNA"/>
</dbReference>
<dbReference type="InterPro" id="IPR017871">
    <property type="entry name" value="ABC_transporter-like_CS"/>
</dbReference>
<dbReference type="SMART" id="SM00382">
    <property type="entry name" value="AAA"/>
    <property type="match status" value="1"/>
</dbReference>
<keyword evidence="4" id="KW-1003">Cell membrane</keyword>
<dbReference type="FunFam" id="3.40.50.300:FF:000016">
    <property type="entry name" value="Oligopeptide ABC transporter ATP-binding component"/>
    <property type="match status" value="1"/>
</dbReference>
<evidence type="ECO:0000256" key="1">
    <source>
        <dbReference type="ARBA" id="ARBA00004202"/>
    </source>
</evidence>
<comment type="subcellular location">
    <subcellularLocation>
        <location evidence="1">Cell membrane</location>
        <topology evidence="1">Peripheral membrane protein</topology>
    </subcellularLocation>
</comment>
<reference evidence="10" key="1">
    <citation type="submission" date="2016-10" db="EMBL/GenBank/DDBJ databases">
        <authorList>
            <person name="Varghese N."/>
            <person name="Submissions S."/>
        </authorList>
    </citation>
    <scope>NUCLEOTIDE SEQUENCE [LARGE SCALE GENOMIC DNA]</scope>
    <source>
        <strain evidence="10">CGMCC 4.3516</strain>
    </source>
</reference>
<organism evidence="9 10">
    <name type="scientific">Glycomyces harbinensis</name>
    <dbReference type="NCBI Taxonomy" id="58114"/>
    <lineage>
        <taxon>Bacteria</taxon>
        <taxon>Bacillati</taxon>
        <taxon>Actinomycetota</taxon>
        <taxon>Actinomycetes</taxon>
        <taxon>Glycomycetales</taxon>
        <taxon>Glycomycetaceae</taxon>
        <taxon>Glycomyces</taxon>
    </lineage>
</organism>
<proteinExistence type="inferred from homology"/>
<feature type="domain" description="ABC transporter" evidence="8">
    <location>
        <begin position="22"/>
        <end position="273"/>
    </location>
</feature>
<dbReference type="NCBIfam" id="TIGR01727">
    <property type="entry name" value="oligo_HPY"/>
    <property type="match status" value="1"/>
</dbReference>
<dbReference type="InterPro" id="IPR050388">
    <property type="entry name" value="ABC_Ni/Peptide_Import"/>
</dbReference>
<dbReference type="GO" id="GO:0015833">
    <property type="term" value="P:peptide transport"/>
    <property type="evidence" value="ECO:0007669"/>
    <property type="project" value="InterPro"/>
</dbReference>
<dbReference type="GO" id="GO:0016887">
    <property type="term" value="F:ATP hydrolysis activity"/>
    <property type="evidence" value="ECO:0007669"/>
    <property type="project" value="InterPro"/>
</dbReference>
<keyword evidence="3" id="KW-0813">Transport</keyword>
<dbReference type="InterPro" id="IPR013563">
    <property type="entry name" value="Oligopep_ABC_C"/>
</dbReference>
<keyword evidence="6 9" id="KW-0067">ATP-binding</keyword>
<dbReference type="AlphaFoldDB" id="A0A1G6U7N2"/>
<dbReference type="RefSeq" id="WP_245680889.1">
    <property type="nucleotide sequence ID" value="NZ_FNAD01000003.1"/>
</dbReference>